<evidence type="ECO:0000313" key="3">
    <source>
        <dbReference type="Proteomes" id="UP000004837"/>
    </source>
</evidence>
<dbReference type="RefSeq" id="WP_009060913.1">
    <property type="nucleotide sequence ID" value="NZ_CAHT01000088.1"/>
</dbReference>
<gene>
    <name evidence="2" type="ORF">MFUM_80024</name>
</gene>
<proteinExistence type="predicted"/>
<name>I0JZW7_METFB</name>
<evidence type="ECO:0000313" key="2">
    <source>
        <dbReference type="EMBL" id="CCG92786.1"/>
    </source>
</evidence>
<dbReference type="AlphaFoldDB" id="I0JZW7"/>
<accession>I0JZW7</accession>
<feature type="compositionally biased region" description="Polar residues" evidence="1">
    <location>
        <begin position="1"/>
        <end position="14"/>
    </location>
</feature>
<dbReference type="EMBL" id="CAHT01000088">
    <property type="protein sequence ID" value="CCG92786.1"/>
    <property type="molecule type" value="Genomic_DNA"/>
</dbReference>
<evidence type="ECO:0000256" key="1">
    <source>
        <dbReference type="SAM" id="MobiDB-lite"/>
    </source>
</evidence>
<comment type="caution">
    <text evidence="2">The sequence shown here is derived from an EMBL/GenBank/DDBJ whole genome shotgun (WGS) entry which is preliminary data.</text>
</comment>
<feature type="compositionally biased region" description="Polar residues" evidence="1">
    <location>
        <begin position="21"/>
        <end position="32"/>
    </location>
</feature>
<protein>
    <submittedName>
        <fullName evidence="2">Uncharacterized protein</fullName>
    </submittedName>
</protein>
<dbReference type="Proteomes" id="UP000004837">
    <property type="component" value="Unassembled WGS sequence"/>
</dbReference>
<sequence>MTLSSPFGQSSTDSPRGGNAASLSESVWGGSTPSRRLALLPAEALTDQHAKLLERIDVRYAYLLLDWHRNSNNYSLLFTFGNLNGSFDGKVKSFPSDSLLVFG</sequence>
<organism evidence="2 3">
    <name type="scientific">Methylacidiphilum fumariolicum (strain SolV)</name>
    <dbReference type="NCBI Taxonomy" id="1156937"/>
    <lineage>
        <taxon>Bacteria</taxon>
        <taxon>Pseudomonadati</taxon>
        <taxon>Verrucomicrobiota</taxon>
        <taxon>Methylacidiphilae</taxon>
        <taxon>Methylacidiphilales</taxon>
        <taxon>Methylacidiphilaceae</taxon>
        <taxon>Methylacidiphilum (ex Ratnadevi et al. 2023)</taxon>
    </lineage>
</organism>
<reference evidence="2 3" key="1">
    <citation type="journal article" date="2012" name="J. Bacteriol.">
        <title>Draft Genome Sequence of the Volcano-Inhabiting Thermoacidophilic Methanotroph Methylacidiphilum fumariolicum Strain SolV.</title>
        <authorList>
            <person name="Khadem A.F."/>
            <person name="Wieczorek A.S."/>
            <person name="Pol A."/>
            <person name="Vuilleumier S."/>
            <person name="Harhangi H.R."/>
            <person name="Dunfield P.F."/>
            <person name="Kalyuzhnaya M.G."/>
            <person name="Murrell J.C."/>
            <person name="Francoijs K.-J."/>
            <person name="Stunnenberg H.G."/>
            <person name="Stein L.Y."/>
            <person name="DiSpirito A.A."/>
            <person name="Semrau J.D."/>
            <person name="Lajus A."/>
            <person name="Medigue C."/>
            <person name="Klotz M.G."/>
            <person name="Jetten M.S.M."/>
            <person name="Op den Camp H.J.M."/>
        </authorList>
    </citation>
    <scope>NUCLEOTIDE SEQUENCE [LARGE SCALE GENOMIC DNA]</scope>
    <source>
        <strain evidence="2 3">SolV</strain>
    </source>
</reference>
<feature type="region of interest" description="Disordered" evidence="1">
    <location>
        <begin position="1"/>
        <end position="32"/>
    </location>
</feature>
<dbReference type="InParanoid" id="I0JZW7"/>